<accession>A0A5C6P5N0</accession>
<feature type="region of interest" description="Disordered" evidence="1">
    <location>
        <begin position="216"/>
        <end position="241"/>
    </location>
</feature>
<dbReference type="InterPro" id="IPR009704">
    <property type="entry name" value="EURL_prot"/>
</dbReference>
<dbReference type="AlphaFoldDB" id="A0A5C6P5N0"/>
<dbReference type="Pfam" id="PF06937">
    <property type="entry name" value="EURL"/>
    <property type="match status" value="2"/>
</dbReference>
<feature type="region of interest" description="Disordered" evidence="1">
    <location>
        <begin position="267"/>
        <end position="308"/>
    </location>
</feature>
<evidence type="ECO:0000313" key="3">
    <source>
        <dbReference type="Proteomes" id="UP000324091"/>
    </source>
</evidence>
<keyword evidence="3" id="KW-1185">Reference proteome</keyword>
<comment type="caution">
    <text evidence="2">The sequence shown here is derived from an EMBL/GenBank/DDBJ whole genome shotgun (WGS) entry which is preliminary data.</text>
</comment>
<organism evidence="2 3">
    <name type="scientific">Takifugu flavidus</name>
    <name type="common">sansaifugu</name>
    <dbReference type="NCBI Taxonomy" id="433684"/>
    <lineage>
        <taxon>Eukaryota</taxon>
        <taxon>Metazoa</taxon>
        <taxon>Chordata</taxon>
        <taxon>Craniata</taxon>
        <taxon>Vertebrata</taxon>
        <taxon>Euteleostomi</taxon>
        <taxon>Actinopterygii</taxon>
        <taxon>Neopterygii</taxon>
        <taxon>Teleostei</taxon>
        <taxon>Neoteleostei</taxon>
        <taxon>Acanthomorphata</taxon>
        <taxon>Eupercaria</taxon>
        <taxon>Tetraodontiformes</taxon>
        <taxon>Tetradontoidea</taxon>
        <taxon>Tetraodontidae</taxon>
        <taxon>Takifugu</taxon>
    </lineage>
</organism>
<dbReference type="PANTHER" id="PTHR15961">
    <property type="entry name" value="PROTEIN EURL HOMOLOG"/>
    <property type="match status" value="1"/>
</dbReference>
<gene>
    <name evidence="2" type="ORF">D4764_14G0001490</name>
</gene>
<evidence type="ECO:0000313" key="2">
    <source>
        <dbReference type="EMBL" id="TWW74148.1"/>
    </source>
</evidence>
<dbReference type="Proteomes" id="UP000324091">
    <property type="component" value="Chromosome 14"/>
</dbReference>
<proteinExistence type="predicted"/>
<evidence type="ECO:0000256" key="1">
    <source>
        <dbReference type="SAM" id="MobiDB-lite"/>
    </source>
</evidence>
<feature type="compositionally biased region" description="Polar residues" evidence="1">
    <location>
        <begin position="222"/>
        <end position="234"/>
    </location>
</feature>
<dbReference type="PANTHER" id="PTHR15961:SF3">
    <property type="entry name" value="PROTEIN EURL HOMOLOG"/>
    <property type="match status" value="1"/>
</dbReference>
<name>A0A5C6P5N0_9TELE</name>
<feature type="region of interest" description="Disordered" evidence="1">
    <location>
        <begin position="382"/>
        <end position="404"/>
    </location>
</feature>
<reference evidence="2 3" key="1">
    <citation type="submission" date="2019-04" db="EMBL/GenBank/DDBJ databases">
        <title>Chromosome genome assembly for Takifugu flavidus.</title>
        <authorList>
            <person name="Xiao S."/>
        </authorList>
    </citation>
    <scope>NUCLEOTIDE SEQUENCE [LARGE SCALE GENOMIC DNA]</scope>
    <source>
        <strain evidence="2">HTHZ2018</strain>
        <tissue evidence="2">Muscle</tissue>
    </source>
</reference>
<sequence length="404" mass="44111">MEVEIMVWRGSAAGPGQLTESIMRFQGVLEEHMRPSMIVEHSDMLVGAKATGSRRYLKPPRSNMEEEEQFENIDLNDDNICSVCKLETETGTLSFCHVCFELNLEGPECGAESLKEASRPPRPSRPQPPTLLLYYGSMDAAPLTVSLCVNAGVSAAALLHSRSLRGHRDCFEKCHVIANQKLSCSRGGRSTYQGLKLAVSQRLNQIIQYTQNSVSLGGPSRQAANQHCSSQQGNKLPPQAGSQVPRYTRCWELSNAAAPPAYAGHTGKELGLLPEPPSEAWPSGGVGGAQRRKQSTPGNKADRRTWPNPSREELCAMSLEEVHQVRAQLLLQTQKVFEELTEAVQEKDSLLSELHVRHIAIEQLFKNCAKLPWLHISRAGVKASSRGGDGEGGAAAVLQRSGLT</sequence>
<dbReference type="EMBL" id="RHFK02000006">
    <property type="protein sequence ID" value="TWW74148.1"/>
    <property type="molecule type" value="Genomic_DNA"/>
</dbReference>
<protein>
    <submittedName>
        <fullName evidence="2">Protein EURL-like protein</fullName>
    </submittedName>
</protein>